<dbReference type="InterPro" id="IPR001851">
    <property type="entry name" value="ABC_transp_permease"/>
</dbReference>
<dbReference type="InterPro" id="IPR052157">
    <property type="entry name" value="BCAA_transport_permease"/>
</dbReference>
<feature type="transmembrane region" description="Helical" evidence="9">
    <location>
        <begin position="244"/>
        <end position="265"/>
    </location>
</feature>
<evidence type="ECO:0000256" key="1">
    <source>
        <dbReference type="ARBA" id="ARBA00004651"/>
    </source>
</evidence>
<keyword evidence="5" id="KW-0029">Amino-acid transport</keyword>
<evidence type="ECO:0000256" key="4">
    <source>
        <dbReference type="ARBA" id="ARBA00022692"/>
    </source>
</evidence>
<feature type="transmembrane region" description="Helical" evidence="9">
    <location>
        <begin position="205"/>
        <end position="224"/>
    </location>
</feature>
<gene>
    <name evidence="10" type="ORF">C882_4373</name>
</gene>
<feature type="transmembrane region" description="Helical" evidence="9">
    <location>
        <begin position="151"/>
        <end position="176"/>
    </location>
</feature>
<accession>K9H043</accession>
<dbReference type="eggNOG" id="COG0559">
    <property type="taxonomic scope" value="Bacteria"/>
</dbReference>
<keyword evidence="3" id="KW-1003">Cell membrane</keyword>
<sequence>MSFLNAFFVDPFVQIADYPLFFIEVVIGGLLSGVMYSLVALGFVLIFKASGVFNFAQGAMVLFAALSFAGFIEMGVHPIFAFILAGIVMAGVAIAIERVVLRSLVNQPAIILFMATIGITYFLDGFGQTLWGSDVKVLDLGIPQTPIDVGGIFINQFDLFAAAVAGGLVLVLAIFFQKTRIGRALRAVADDHQAALSVGIPLKTIWAIVWTVAGLVGLVAGAMWGAKLGVQFSLALVALKALPVLILGGFTSIPGAIVGGLIIGVGEKVAEVFWGGAFGGAIEDWFAYMLALVFLLFRPQGLFGEKIIERV</sequence>
<evidence type="ECO:0000256" key="6">
    <source>
        <dbReference type="ARBA" id="ARBA00022989"/>
    </source>
</evidence>
<dbReference type="Pfam" id="PF02653">
    <property type="entry name" value="BPD_transp_2"/>
    <property type="match status" value="1"/>
</dbReference>
<comment type="subcellular location">
    <subcellularLocation>
        <location evidence="1">Cell membrane</location>
        <topology evidence="1">Multi-pass membrane protein</topology>
    </subcellularLocation>
</comment>
<keyword evidence="2" id="KW-0813">Transport</keyword>
<dbReference type="GO" id="GO:0005886">
    <property type="term" value="C:plasma membrane"/>
    <property type="evidence" value="ECO:0007669"/>
    <property type="project" value="UniProtKB-SubCell"/>
</dbReference>
<name>K9H043_9PROT</name>
<dbReference type="GO" id="GO:0022857">
    <property type="term" value="F:transmembrane transporter activity"/>
    <property type="evidence" value="ECO:0007669"/>
    <property type="project" value="InterPro"/>
</dbReference>
<dbReference type="Proteomes" id="UP000009881">
    <property type="component" value="Unassembled WGS sequence"/>
</dbReference>
<organism evidence="10 11">
    <name type="scientific">Caenispirillum salinarum AK4</name>
    <dbReference type="NCBI Taxonomy" id="1238182"/>
    <lineage>
        <taxon>Bacteria</taxon>
        <taxon>Pseudomonadati</taxon>
        <taxon>Pseudomonadota</taxon>
        <taxon>Alphaproteobacteria</taxon>
        <taxon>Rhodospirillales</taxon>
        <taxon>Novispirillaceae</taxon>
        <taxon>Caenispirillum</taxon>
    </lineage>
</organism>
<keyword evidence="11" id="KW-1185">Reference proteome</keyword>
<keyword evidence="4 9" id="KW-0812">Transmembrane</keyword>
<dbReference type="PATRIC" id="fig|1238182.3.peg.2035"/>
<dbReference type="GO" id="GO:0006865">
    <property type="term" value="P:amino acid transport"/>
    <property type="evidence" value="ECO:0007669"/>
    <property type="project" value="UniProtKB-KW"/>
</dbReference>
<protein>
    <submittedName>
        <fullName evidence="10">High-affinity branched-chain amino acid transport system permease protein LivH</fullName>
    </submittedName>
</protein>
<keyword evidence="7 9" id="KW-0472">Membrane</keyword>
<dbReference type="PANTHER" id="PTHR11795">
    <property type="entry name" value="BRANCHED-CHAIN AMINO ACID TRANSPORT SYSTEM PERMEASE PROTEIN LIVH"/>
    <property type="match status" value="1"/>
</dbReference>
<feature type="transmembrane region" description="Helical" evidence="9">
    <location>
        <begin position="78"/>
        <end position="96"/>
    </location>
</feature>
<evidence type="ECO:0000256" key="5">
    <source>
        <dbReference type="ARBA" id="ARBA00022970"/>
    </source>
</evidence>
<dbReference type="CDD" id="cd06582">
    <property type="entry name" value="TM_PBP1_LivH_like"/>
    <property type="match status" value="1"/>
</dbReference>
<evidence type="ECO:0000256" key="2">
    <source>
        <dbReference type="ARBA" id="ARBA00022448"/>
    </source>
</evidence>
<feature type="transmembrane region" description="Helical" evidence="9">
    <location>
        <begin position="272"/>
        <end position="297"/>
    </location>
</feature>
<dbReference type="PANTHER" id="PTHR11795:SF451">
    <property type="entry name" value="ABC TRANSPORTER PERMEASE PROTEIN"/>
    <property type="match status" value="1"/>
</dbReference>
<comment type="caution">
    <text evidence="10">The sequence shown here is derived from an EMBL/GenBank/DDBJ whole genome shotgun (WGS) entry which is preliminary data.</text>
</comment>
<dbReference type="RefSeq" id="WP_009540481.1">
    <property type="nucleotide sequence ID" value="NZ_ANHY01000008.1"/>
</dbReference>
<dbReference type="STRING" id="1238182.C882_4373"/>
<dbReference type="AlphaFoldDB" id="K9H043"/>
<proteinExistence type="inferred from homology"/>
<evidence type="ECO:0000256" key="3">
    <source>
        <dbReference type="ARBA" id="ARBA00022475"/>
    </source>
</evidence>
<evidence type="ECO:0000256" key="8">
    <source>
        <dbReference type="ARBA" id="ARBA00037998"/>
    </source>
</evidence>
<evidence type="ECO:0000313" key="10">
    <source>
        <dbReference type="EMBL" id="EKV30414.1"/>
    </source>
</evidence>
<feature type="transmembrane region" description="Helical" evidence="9">
    <location>
        <begin position="20"/>
        <end position="45"/>
    </location>
</feature>
<evidence type="ECO:0000313" key="11">
    <source>
        <dbReference type="Proteomes" id="UP000009881"/>
    </source>
</evidence>
<evidence type="ECO:0000256" key="7">
    <source>
        <dbReference type="ARBA" id="ARBA00023136"/>
    </source>
</evidence>
<dbReference type="OrthoDB" id="9778908at2"/>
<comment type="similarity">
    <text evidence="8">Belongs to the binding-protein-dependent transport system permease family. LivHM subfamily.</text>
</comment>
<dbReference type="EMBL" id="ANHY01000008">
    <property type="protein sequence ID" value="EKV30414.1"/>
    <property type="molecule type" value="Genomic_DNA"/>
</dbReference>
<feature type="transmembrane region" description="Helical" evidence="9">
    <location>
        <begin position="52"/>
        <end position="72"/>
    </location>
</feature>
<evidence type="ECO:0000256" key="9">
    <source>
        <dbReference type="SAM" id="Phobius"/>
    </source>
</evidence>
<keyword evidence="6 9" id="KW-1133">Transmembrane helix</keyword>
<reference evidence="10 11" key="1">
    <citation type="journal article" date="2013" name="Genome Announc.">
        <title>Draft Genome Sequence of an Alphaproteobacterium, Caenispirillum salinarum AK4(T), Isolated from a Solar Saltern.</title>
        <authorList>
            <person name="Khatri I."/>
            <person name="Singh A."/>
            <person name="Korpole S."/>
            <person name="Pinnaka A.K."/>
            <person name="Subramanian S."/>
        </authorList>
    </citation>
    <scope>NUCLEOTIDE SEQUENCE [LARGE SCALE GENOMIC DNA]</scope>
    <source>
        <strain evidence="10 11">AK4</strain>
    </source>
</reference>
<feature type="transmembrane region" description="Helical" evidence="9">
    <location>
        <begin position="108"/>
        <end position="131"/>
    </location>
</feature>